<dbReference type="EMBL" id="CM023490">
    <property type="protein sequence ID" value="KAH6942665.1"/>
    <property type="molecule type" value="Genomic_DNA"/>
</dbReference>
<sequence>MERNVADDLNREFGNDVKNLRKAKNYHASLMVRKQEIEQRLKASKGGADPDQLKGLLGFARESLEKMQILEGVHGKILNDVSAHLDNASLVKKEFESSLADIQKLLRLKQYLQWIAKIEETRKKNGVRLTFVHAAVFLLCDCVRVYCKLAFGPSELPVIVQVTFRIYLAYVWFSESIEEAMSQGQDEQAVSHLSFLLQVWQRVRASACIHLVNFLRETILYWHQILRDKFEKEFNKVLHSMGWPILNTGVSAPVSYTPELLLPFEKCFINLHKIQLPEGLEGSQLDVGSTTSVLPLELMLRPLKKRFLFHFTGKRQTNRLDKPEWYLSQILTWAADHGEFCDRFVQAILVKAGVEGMQARLELMRGLVQIGIHKLQMDLPSLLADDQLLTHAIEEVLLFDRELRNQGYPPFYPCILNVLTADHCFIRWIALEKKYADEKRDVLLSSPTAWKPQFPMEGDVDDFKVPECAEAFMMILSAMTERYRHLEQPYHRLKFVSLQQILLEDWRLCLQQILTARLEELNLVAICPIVNAAHYVVQVLAQWSIQPFFVELLEACNEMQQKEKQRRQSTKQANSEMVDPEEALFLAASETPSDESSQLMPMAEYGTLQESVFEEVSQLLEKLYTDTVLALVDELVLDFKAKSKAYRREKWFCMPSLNDREDAGLTPTAFPMLSWLQSTLQQLQEALAAPLFNTLWQEAARGISVFLYEELILENFFSEGGAMQLSFDMNRNLFPLFSTYTQKPENHFKEVKEACILLTMPHPVAWILQETLRAARATDVVTGGTALEEQGVSFLTPSQAMHVLSKRNDLVHT</sequence>
<comment type="caution">
    <text evidence="1">The sequence shown here is derived from an EMBL/GenBank/DDBJ whole genome shotgun (WGS) entry which is preliminary data.</text>
</comment>
<gene>
    <name evidence="1" type="ORF">HPB50_009201</name>
</gene>
<proteinExistence type="predicted"/>
<evidence type="ECO:0000313" key="2">
    <source>
        <dbReference type="Proteomes" id="UP000821845"/>
    </source>
</evidence>
<dbReference type="Proteomes" id="UP000821845">
    <property type="component" value="Chromosome 10"/>
</dbReference>
<keyword evidence="2" id="KW-1185">Reference proteome</keyword>
<accession>A0ACB7T6Q9</accession>
<reference evidence="1" key="1">
    <citation type="submission" date="2020-05" db="EMBL/GenBank/DDBJ databases">
        <title>Large-scale comparative analyses of tick genomes elucidate their genetic diversity and vector capacities.</title>
        <authorList>
            <person name="Jia N."/>
            <person name="Wang J."/>
            <person name="Shi W."/>
            <person name="Du L."/>
            <person name="Sun Y."/>
            <person name="Zhan W."/>
            <person name="Jiang J."/>
            <person name="Wang Q."/>
            <person name="Zhang B."/>
            <person name="Ji P."/>
            <person name="Sakyi L.B."/>
            <person name="Cui X."/>
            <person name="Yuan T."/>
            <person name="Jiang B."/>
            <person name="Yang W."/>
            <person name="Lam T.T.-Y."/>
            <person name="Chang Q."/>
            <person name="Ding S."/>
            <person name="Wang X."/>
            <person name="Zhu J."/>
            <person name="Ruan X."/>
            <person name="Zhao L."/>
            <person name="Wei J."/>
            <person name="Que T."/>
            <person name="Du C."/>
            <person name="Cheng J."/>
            <person name="Dai P."/>
            <person name="Han X."/>
            <person name="Huang E."/>
            <person name="Gao Y."/>
            <person name="Liu J."/>
            <person name="Shao H."/>
            <person name="Ye R."/>
            <person name="Li L."/>
            <person name="Wei W."/>
            <person name="Wang X."/>
            <person name="Wang C."/>
            <person name="Yang T."/>
            <person name="Huo Q."/>
            <person name="Li W."/>
            <person name="Guo W."/>
            <person name="Chen H."/>
            <person name="Zhou L."/>
            <person name="Ni X."/>
            <person name="Tian J."/>
            <person name="Zhou Y."/>
            <person name="Sheng Y."/>
            <person name="Liu T."/>
            <person name="Pan Y."/>
            <person name="Xia L."/>
            <person name="Li J."/>
            <person name="Zhao F."/>
            <person name="Cao W."/>
        </authorList>
    </citation>
    <scope>NUCLEOTIDE SEQUENCE</scope>
    <source>
        <strain evidence="1">Hyas-2018</strain>
    </source>
</reference>
<name>A0ACB7T6Q9_HYAAI</name>
<evidence type="ECO:0000313" key="1">
    <source>
        <dbReference type="EMBL" id="KAH6942665.1"/>
    </source>
</evidence>
<organism evidence="1 2">
    <name type="scientific">Hyalomma asiaticum</name>
    <name type="common">Tick</name>
    <dbReference type="NCBI Taxonomy" id="266040"/>
    <lineage>
        <taxon>Eukaryota</taxon>
        <taxon>Metazoa</taxon>
        <taxon>Ecdysozoa</taxon>
        <taxon>Arthropoda</taxon>
        <taxon>Chelicerata</taxon>
        <taxon>Arachnida</taxon>
        <taxon>Acari</taxon>
        <taxon>Parasitiformes</taxon>
        <taxon>Ixodida</taxon>
        <taxon>Ixodoidea</taxon>
        <taxon>Ixodidae</taxon>
        <taxon>Hyalomminae</taxon>
        <taxon>Hyalomma</taxon>
    </lineage>
</organism>
<protein>
    <submittedName>
        <fullName evidence="1">Uncharacterized protein</fullName>
    </submittedName>
</protein>